<evidence type="ECO:0000313" key="3">
    <source>
        <dbReference type="Proteomes" id="UP000237631"/>
    </source>
</evidence>
<evidence type="ECO:0000313" key="2">
    <source>
        <dbReference type="EMBL" id="PPJ56468.1"/>
    </source>
</evidence>
<feature type="compositionally biased region" description="Polar residues" evidence="1">
    <location>
        <begin position="42"/>
        <end position="55"/>
    </location>
</feature>
<dbReference type="Proteomes" id="UP000237631">
    <property type="component" value="Unassembled WGS sequence"/>
</dbReference>
<sequence length="222" mass="24162">MSSSPRSNIAYGSIDATLMQHRTQAGLELNMNEPLSAPVSMLRSTPEPQDTQMNHGRSDQAASRAGGNQEDNDQQGGIAESLLLNALVPAVATTQCSRVLNKNLDSKGRDENETLMDRSMLFTDTQRTGDSFMQPRAEEEFDGGVSNDNEVDSRAIRGERIPGEVADGTRGIGPENLLAVNHLPVVMLAREAKMCSRAHLQVAEVFVDRVRACFLPPASCFF</sequence>
<protein>
    <submittedName>
        <fullName evidence="2">Uncharacterized protein</fullName>
    </submittedName>
</protein>
<dbReference type="AlphaFoldDB" id="A0A2S6C9R6"/>
<organism evidence="2 3">
    <name type="scientific">Cercospora berteroae</name>
    <dbReference type="NCBI Taxonomy" id="357750"/>
    <lineage>
        <taxon>Eukaryota</taxon>
        <taxon>Fungi</taxon>
        <taxon>Dikarya</taxon>
        <taxon>Ascomycota</taxon>
        <taxon>Pezizomycotina</taxon>
        <taxon>Dothideomycetes</taxon>
        <taxon>Dothideomycetidae</taxon>
        <taxon>Mycosphaerellales</taxon>
        <taxon>Mycosphaerellaceae</taxon>
        <taxon>Cercospora</taxon>
    </lineage>
</organism>
<proteinExistence type="predicted"/>
<keyword evidence="3" id="KW-1185">Reference proteome</keyword>
<feature type="compositionally biased region" description="Low complexity" evidence="1">
    <location>
        <begin position="66"/>
        <end position="75"/>
    </location>
</feature>
<gene>
    <name evidence="2" type="ORF">CBER1_10926</name>
</gene>
<dbReference type="EMBL" id="PNEN01000518">
    <property type="protein sequence ID" value="PPJ56468.1"/>
    <property type="molecule type" value="Genomic_DNA"/>
</dbReference>
<evidence type="ECO:0000256" key="1">
    <source>
        <dbReference type="SAM" id="MobiDB-lite"/>
    </source>
</evidence>
<name>A0A2S6C9R6_9PEZI</name>
<accession>A0A2S6C9R6</accession>
<dbReference type="OrthoDB" id="10529482at2759"/>
<feature type="region of interest" description="Disordered" evidence="1">
    <location>
        <begin position="39"/>
        <end position="75"/>
    </location>
</feature>
<comment type="caution">
    <text evidence="2">The sequence shown here is derived from an EMBL/GenBank/DDBJ whole genome shotgun (WGS) entry which is preliminary data.</text>
</comment>
<reference evidence="3" key="1">
    <citation type="journal article" date="2017" name="bioRxiv">
        <title>Conservation of a gene cluster reveals novel cercosporin biosynthetic mechanisms and extends production to the genus Colletotrichum.</title>
        <authorList>
            <person name="de Jonge R."/>
            <person name="Ebert M.K."/>
            <person name="Huitt-Roehl C.R."/>
            <person name="Pal P."/>
            <person name="Suttle J.C."/>
            <person name="Spanner R.E."/>
            <person name="Neubauer J.D."/>
            <person name="Jurick W.M.II."/>
            <person name="Stott K.A."/>
            <person name="Secor G.A."/>
            <person name="Thomma B.P.H.J."/>
            <person name="Van de Peer Y."/>
            <person name="Townsend C.A."/>
            <person name="Bolton M.D."/>
        </authorList>
    </citation>
    <scope>NUCLEOTIDE SEQUENCE [LARGE SCALE GENOMIC DNA]</scope>
    <source>
        <strain evidence="3">CBS538.71</strain>
    </source>
</reference>